<comment type="caution">
    <text evidence="1">The sequence shown here is derived from an EMBL/GenBank/DDBJ whole genome shotgun (WGS) entry which is preliminary data.</text>
</comment>
<evidence type="ECO:0000313" key="2">
    <source>
        <dbReference type="Proteomes" id="UP000028582"/>
    </source>
</evidence>
<organism evidence="1 2">
    <name type="scientific">Phytophthora nicotianae P1976</name>
    <dbReference type="NCBI Taxonomy" id="1317066"/>
    <lineage>
        <taxon>Eukaryota</taxon>
        <taxon>Sar</taxon>
        <taxon>Stramenopiles</taxon>
        <taxon>Oomycota</taxon>
        <taxon>Peronosporomycetes</taxon>
        <taxon>Peronosporales</taxon>
        <taxon>Peronosporaceae</taxon>
        <taxon>Phytophthora</taxon>
    </lineage>
</organism>
<dbReference type="AlphaFoldDB" id="A0A080ZLT7"/>
<name>A0A080ZLT7_PHYNI</name>
<dbReference type="Proteomes" id="UP000028582">
    <property type="component" value="Unassembled WGS sequence"/>
</dbReference>
<sequence length="47" mass="5369">MGRFTLEVLAAIEFSIHFYVEVMYCSQTLLDQLDLEVGSELDDVRTA</sequence>
<evidence type="ECO:0000313" key="1">
    <source>
        <dbReference type="EMBL" id="ETO67598.1"/>
    </source>
</evidence>
<dbReference type="EMBL" id="ANJA01002881">
    <property type="protein sequence ID" value="ETO67598.1"/>
    <property type="molecule type" value="Genomic_DNA"/>
</dbReference>
<protein>
    <submittedName>
        <fullName evidence="1">Uncharacterized protein</fullName>
    </submittedName>
</protein>
<reference evidence="1 2" key="1">
    <citation type="submission" date="2013-11" db="EMBL/GenBank/DDBJ databases">
        <title>The Genome Sequence of Phytophthora parasitica P1976.</title>
        <authorList>
            <consortium name="The Broad Institute Genomics Platform"/>
            <person name="Russ C."/>
            <person name="Tyler B."/>
            <person name="Panabieres F."/>
            <person name="Shan W."/>
            <person name="Tripathy S."/>
            <person name="Grunwald N."/>
            <person name="Machado M."/>
            <person name="Johnson C.S."/>
            <person name="Walker B."/>
            <person name="Young S."/>
            <person name="Zeng Q."/>
            <person name="Gargeya S."/>
            <person name="Fitzgerald M."/>
            <person name="Haas B."/>
            <person name="Abouelleil A."/>
            <person name="Allen A.W."/>
            <person name="Alvarado L."/>
            <person name="Arachchi H.M."/>
            <person name="Berlin A.M."/>
            <person name="Chapman S.B."/>
            <person name="Gainer-Dewar J."/>
            <person name="Goldberg J."/>
            <person name="Griggs A."/>
            <person name="Gujja S."/>
            <person name="Hansen M."/>
            <person name="Howarth C."/>
            <person name="Imamovic A."/>
            <person name="Ireland A."/>
            <person name="Larimer J."/>
            <person name="McCowan C."/>
            <person name="Murphy C."/>
            <person name="Pearson M."/>
            <person name="Poon T.W."/>
            <person name="Priest M."/>
            <person name="Roberts A."/>
            <person name="Saif S."/>
            <person name="Shea T."/>
            <person name="Sisk P."/>
            <person name="Sykes S."/>
            <person name="Wortman J."/>
            <person name="Nusbaum C."/>
            <person name="Birren B."/>
        </authorList>
    </citation>
    <scope>NUCLEOTIDE SEQUENCE [LARGE SCALE GENOMIC DNA]</scope>
    <source>
        <strain evidence="1 2">P1976</strain>
    </source>
</reference>
<proteinExistence type="predicted"/>
<accession>A0A080ZLT7</accession>
<gene>
    <name evidence="1" type="ORF">F444_15494</name>
</gene>